<keyword evidence="4" id="KW-0146">Chitin degradation</keyword>
<keyword evidence="5" id="KW-1015">Disulfide bond</keyword>
<dbReference type="GO" id="GO:0008843">
    <property type="term" value="F:endochitinase activity"/>
    <property type="evidence" value="ECO:0007669"/>
    <property type="project" value="UniProtKB-EC"/>
</dbReference>
<evidence type="ECO:0000256" key="5">
    <source>
        <dbReference type="ARBA" id="ARBA00023157"/>
    </source>
</evidence>
<evidence type="ECO:0000259" key="11">
    <source>
        <dbReference type="PROSITE" id="PS51910"/>
    </source>
</evidence>
<evidence type="ECO:0000256" key="2">
    <source>
        <dbReference type="ARBA" id="ARBA00012729"/>
    </source>
</evidence>
<dbReference type="PANTHER" id="PTHR45708">
    <property type="entry name" value="ENDOCHITINASE"/>
    <property type="match status" value="1"/>
</dbReference>
<keyword evidence="7 9" id="KW-0326">Glycosidase</keyword>
<feature type="non-terminal residue" evidence="12">
    <location>
        <position position="1"/>
    </location>
</feature>
<dbReference type="AlphaFoldDB" id="A0AAW1H915"/>
<dbReference type="EMBL" id="JBDFQZ010000012">
    <property type="protein sequence ID" value="KAK9672549.1"/>
    <property type="molecule type" value="Genomic_DNA"/>
</dbReference>
<dbReference type="InterPro" id="IPR045321">
    <property type="entry name" value="Cts1-like"/>
</dbReference>
<keyword evidence="13" id="KW-1185">Reference proteome</keyword>
<evidence type="ECO:0000256" key="9">
    <source>
        <dbReference type="RuleBase" id="RU000489"/>
    </source>
</evidence>
<protein>
    <recommendedName>
        <fullName evidence="2">chitinase</fullName>
        <ecNumber evidence="2">3.2.1.14</ecNumber>
    </recommendedName>
</protein>
<dbReference type="PANTHER" id="PTHR45708:SF21">
    <property type="entry name" value="ACIDIC ENDOCHITINASE"/>
    <property type="match status" value="1"/>
</dbReference>
<sequence>VWYKVTYPLFLPHSPSFPYPSAVLQGSPWWNTGIAIYWDQATNEGRLNETCATRRYRYVNLAFLNIFGGGHVPSLNLAGHCDPPSGGCAGLSDDIKFCQSQGIKVLLSLGGGVGNYSFSSRNDAKNFAKYLYNNYLGGKSSLRPLGNVPLDGIDFDIESGSTLYWNDLARYLSRYSRRGKKVYLGAAPQCPFPDKYLGAPLKTGLFDYVWVQFYNNLPCQYNGNLTNLITSWNLWSSQKYIKKLFVSLLAATEAAGSGFLPPEVLTKQVLPIIKKSPKYGGVMFWSKFWDDQSGYTKQIVKFV</sequence>
<evidence type="ECO:0000256" key="1">
    <source>
        <dbReference type="ARBA" id="ARBA00000822"/>
    </source>
</evidence>
<keyword evidence="6" id="KW-0119">Carbohydrate metabolism</keyword>
<keyword evidence="8" id="KW-0624">Polysaccharide degradation</keyword>
<dbReference type="InterPro" id="IPR001223">
    <property type="entry name" value="Glyco_hydro18_cat"/>
</dbReference>
<evidence type="ECO:0000313" key="13">
    <source>
        <dbReference type="Proteomes" id="UP001443914"/>
    </source>
</evidence>
<proteinExistence type="inferred from homology"/>
<evidence type="ECO:0000256" key="7">
    <source>
        <dbReference type="ARBA" id="ARBA00023295"/>
    </source>
</evidence>
<dbReference type="Pfam" id="PF00704">
    <property type="entry name" value="Glyco_hydro_18"/>
    <property type="match status" value="1"/>
</dbReference>
<comment type="caution">
    <text evidence="12">The sequence shown here is derived from an EMBL/GenBank/DDBJ whole genome shotgun (WGS) entry which is preliminary data.</text>
</comment>
<evidence type="ECO:0000313" key="12">
    <source>
        <dbReference type="EMBL" id="KAK9672549.1"/>
    </source>
</evidence>
<gene>
    <name evidence="12" type="ORF">RND81_12G107600</name>
</gene>
<feature type="domain" description="GH18" evidence="11">
    <location>
        <begin position="32"/>
        <end position="303"/>
    </location>
</feature>
<feature type="non-terminal residue" evidence="12">
    <location>
        <position position="303"/>
    </location>
</feature>
<dbReference type="InterPro" id="IPR050542">
    <property type="entry name" value="Glycosyl_Hydrlase18_Chitinase"/>
</dbReference>
<evidence type="ECO:0000256" key="6">
    <source>
        <dbReference type="ARBA" id="ARBA00023277"/>
    </source>
</evidence>
<dbReference type="CDD" id="cd02877">
    <property type="entry name" value="GH18_hevamine_XipI_class_III"/>
    <property type="match status" value="1"/>
</dbReference>
<dbReference type="FunFam" id="3.20.20.80:FF:000015">
    <property type="entry name" value="Acidic endochitinase SE2"/>
    <property type="match status" value="1"/>
</dbReference>
<comment type="catalytic activity">
    <reaction evidence="1">
        <text>Random endo-hydrolysis of N-acetyl-beta-D-glucosaminide (1-&gt;4)-beta-linkages in chitin and chitodextrins.</text>
        <dbReference type="EC" id="3.2.1.14"/>
    </reaction>
</comment>
<reference evidence="12" key="1">
    <citation type="submission" date="2024-03" db="EMBL/GenBank/DDBJ databases">
        <title>WGS assembly of Saponaria officinalis var. Norfolk2.</title>
        <authorList>
            <person name="Jenkins J."/>
            <person name="Shu S."/>
            <person name="Grimwood J."/>
            <person name="Barry K."/>
            <person name="Goodstein D."/>
            <person name="Schmutz J."/>
            <person name="Leebens-Mack J."/>
            <person name="Osbourn A."/>
        </authorList>
    </citation>
    <scope>NUCLEOTIDE SEQUENCE [LARGE SCALE GENOMIC DNA]</scope>
    <source>
        <strain evidence="12">JIC</strain>
    </source>
</reference>
<dbReference type="GO" id="GO:0006032">
    <property type="term" value="P:chitin catabolic process"/>
    <property type="evidence" value="ECO:0007669"/>
    <property type="project" value="UniProtKB-KW"/>
</dbReference>
<dbReference type="EC" id="3.2.1.14" evidence="2"/>
<dbReference type="GO" id="GO:0000272">
    <property type="term" value="P:polysaccharide catabolic process"/>
    <property type="evidence" value="ECO:0007669"/>
    <property type="project" value="UniProtKB-KW"/>
</dbReference>
<dbReference type="SUPFAM" id="SSF51445">
    <property type="entry name" value="(Trans)glycosidases"/>
    <property type="match status" value="1"/>
</dbReference>
<dbReference type="PROSITE" id="PS51910">
    <property type="entry name" value="GH18_2"/>
    <property type="match status" value="1"/>
</dbReference>
<evidence type="ECO:0000256" key="10">
    <source>
        <dbReference type="RuleBase" id="RU004453"/>
    </source>
</evidence>
<evidence type="ECO:0000256" key="4">
    <source>
        <dbReference type="ARBA" id="ARBA00023024"/>
    </source>
</evidence>
<keyword evidence="3 9" id="KW-0378">Hydrolase</keyword>
<dbReference type="InterPro" id="IPR001579">
    <property type="entry name" value="Glyco_hydro_18_chit_AS"/>
</dbReference>
<name>A0AAW1H915_SAPOF</name>
<organism evidence="12 13">
    <name type="scientific">Saponaria officinalis</name>
    <name type="common">Common soapwort</name>
    <name type="synonym">Lychnis saponaria</name>
    <dbReference type="NCBI Taxonomy" id="3572"/>
    <lineage>
        <taxon>Eukaryota</taxon>
        <taxon>Viridiplantae</taxon>
        <taxon>Streptophyta</taxon>
        <taxon>Embryophyta</taxon>
        <taxon>Tracheophyta</taxon>
        <taxon>Spermatophyta</taxon>
        <taxon>Magnoliopsida</taxon>
        <taxon>eudicotyledons</taxon>
        <taxon>Gunneridae</taxon>
        <taxon>Pentapetalae</taxon>
        <taxon>Caryophyllales</taxon>
        <taxon>Caryophyllaceae</taxon>
        <taxon>Caryophylleae</taxon>
        <taxon>Saponaria</taxon>
    </lineage>
</organism>
<dbReference type="GO" id="GO:0005576">
    <property type="term" value="C:extracellular region"/>
    <property type="evidence" value="ECO:0007669"/>
    <property type="project" value="TreeGrafter"/>
</dbReference>
<evidence type="ECO:0000256" key="8">
    <source>
        <dbReference type="ARBA" id="ARBA00023326"/>
    </source>
</evidence>
<accession>A0AAW1H915</accession>
<comment type="similarity">
    <text evidence="10">Belongs to the glycosyl hydrolase 18 family.</text>
</comment>
<evidence type="ECO:0000256" key="3">
    <source>
        <dbReference type="ARBA" id="ARBA00022801"/>
    </source>
</evidence>
<dbReference type="InterPro" id="IPR017853">
    <property type="entry name" value="GH"/>
</dbReference>
<dbReference type="Gene3D" id="3.20.20.80">
    <property type="entry name" value="Glycosidases"/>
    <property type="match status" value="1"/>
</dbReference>
<dbReference type="Proteomes" id="UP001443914">
    <property type="component" value="Unassembled WGS sequence"/>
</dbReference>
<dbReference type="PROSITE" id="PS01095">
    <property type="entry name" value="GH18_1"/>
    <property type="match status" value="1"/>
</dbReference>